<gene>
    <name evidence="3" type="ORF">PXEA_LOCUS26657</name>
</gene>
<feature type="domain" description="PH" evidence="2">
    <location>
        <begin position="1"/>
        <end position="54"/>
    </location>
</feature>
<dbReference type="InterPro" id="IPR041681">
    <property type="entry name" value="PH_9"/>
</dbReference>
<keyword evidence="4" id="KW-1185">Reference proteome</keyword>
<comment type="caution">
    <text evidence="3">The sequence shown here is derived from an EMBL/GenBank/DDBJ whole genome shotgun (WGS) entry which is preliminary data.</text>
</comment>
<protein>
    <recommendedName>
        <fullName evidence="2">PH domain-containing protein</fullName>
    </recommendedName>
</protein>
<dbReference type="InterPro" id="IPR001849">
    <property type="entry name" value="PH_domain"/>
</dbReference>
<feature type="compositionally biased region" description="Basic and acidic residues" evidence="1">
    <location>
        <begin position="159"/>
        <end position="171"/>
    </location>
</feature>
<dbReference type="Pfam" id="PF15410">
    <property type="entry name" value="PH_9"/>
    <property type="match status" value="1"/>
</dbReference>
<name>A0A448XBZ3_9PLAT</name>
<dbReference type="EMBL" id="CAAALY010245376">
    <property type="protein sequence ID" value="VEL33217.1"/>
    <property type="molecule type" value="Genomic_DNA"/>
</dbReference>
<organism evidence="3 4">
    <name type="scientific">Protopolystoma xenopodis</name>
    <dbReference type="NCBI Taxonomy" id="117903"/>
    <lineage>
        <taxon>Eukaryota</taxon>
        <taxon>Metazoa</taxon>
        <taxon>Spiralia</taxon>
        <taxon>Lophotrochozoa</taxon>
        <taxon>Platyhelminthes</taxon>
        <taxon>Monogenea</taxon>
        <taxon>Polyopisthocotylea</taxon>
        <taxon>Polystomatidea</taxon>
        <taxon>Polystomatidae</taxon>
        <taxon>Protopolystoma</taxon>
    </lineage>
</organism>
<dbReference type="AlphaFoldDB" id="A0A448XBZ3"/>
<sequence>MGRDSVKAAPATDYIKRSNVFRIQVAISGAEYLFQAPTSADLHLWVTAINRACDSDTSRPRQRKLASSPQEIVASTLVAGGCVTQTLATATLLALSASVGLENYGRRRPLGSKCERIGNGQADSDKKTKRIRRIMENARREGKVAIGTTGQRNIKQTQKQRDKEEDKDKERKKISRITLKEKVKEKHKTKEECGENDKVKENEKEYIIGEKMGDQNAQEKSSRRQDTAHEWEAVRGEEERVWKASRWIQLHAESRVKVLLHGSVSLLFTAYFANRVGPAIY</sequence>
<dbReference type="Proteomes" id="UP000784294">
    <property type="component" value="Unassembled WGS sequence"/>
</dbReference>
<dbReference type="SUPFAM" id="SSF50729">
    <property type="entry name" value="PH domain-like"/>
    <property type="match status" value="1"/>
</dbReference>
<evidence type="ECO:0000313" key="3">
    <source>
        <dbReference type="EMBL" id="VEL33217.1"/>
    </source>
</evidence>
<dbReference type="Gene3D" id="2.30.29.30">
    <property type="entry name" value="Pleckstrin-homology domain (PH domain)/Phosphotyrosine-binding domain (PTB)"/>
    <property type="match status" value="1"/>
</dbReference>
<reference evidence="3" key="1">
    <citation type="submission" date="2018-11" db="EMBL/GenBank/DDBJ databases">
        <authorList>
            <consortium name="Pathogen Informatics"/>
        </authorList>
    </citation>
    <scope>NUCLEOTIDE SEQUENCE</scope>
</reference>
<dbReference type="InterPro" id="IPR011993">
    <property type="entry name" value="PH-like_dom_sf"/>
</dbReference>
<dbReference type="PROSITE" id="PS50003">
    <property type="entry name" value="PH_DOMAIN"/>
    <property type="match status" value="1"/>
</dbReference>
<feature type="region of interest" description="Disordered" evidence="1">
    <location>
        <begin position="137"/>
        <end position="173"/>
    </location>
</feature>
<evidence type="ECO:0000256" key="1">
    <source>
        <dbReference type="SAM" id="MobiDB-lite"/>
    </source>
</evidence>
<evidence type="ECO:0000259" key="2">
    <source>
        <dbReference type="PROSITE" id="PS50003"/>
    </source>
</evidence>
<proteinExistence type="predicted"/>
<evidence type="ECO:0000313" key="4">
    <source>
        <dbReference type="Proteomes" id="UP000784294"/>
    </source>
</evidence>
<accession>A0A448XBZ3</accession>